<dbReference type="EC" id="2.3.1.140" evidence="5"/>
<sequence>MKMSVKESTMVKPMEETAGGSLWLSNVDLLMPDSHHTPSVYFFRHDGSANFFDAAELKAALSRALVHFYPFAGRLNKDDSGRLEINCSGEGVLFVEAECDGALADLADFSPTPHISLADKVDYSQGISTYPLSLMELTRFKCGGVSLGVTNEHHVADGTAALHYINTWSDIARGLTVSAPPLLDRRLIAARSPPQPNFSHVEYQPYPSLKTPLNITNEAAFKTFTMSLDHLNAIKEKCNSGGGDDVKKTSFTTYEAVAGHVWRCICMARRLPPDQESKLQIMVDSRQRLRPPLRERYFGNAIFYATPVALCGELESNPLGFAVVKIHDALARMDDEYMKSALDYLEVEQQNIAAIMRNEEETVGCPNAKITSWVRLPFYEADFGWGKPVFAGLAAASIEGKCHLQVDPENEANIKLSIALLKPHLELFEKLLYDI</sequence>
<dbReference type="InterPro" id="IPR023213">
    <property type="entry name" value="CAT-like_dom_sf"/>
</dbReference>
<keyword evidence="3" id="KW-0012">Acyltransferase</keyword>
<reference evidence="7" key="1">
    <citation type="thesis" date="2010" institute="Philipps-Universitaet Marburg">
        <title>Molekularbiologische und biochemische Untersuchungen von Hydroxycinnamoyltransferasen aus Coleus blumei und Glechoma hederacea.</title>
        <authorList>
            <person name="Sander M."/>
        </authorList>
    </citation>
    <scope>NUCLEOTIDE SEQUENCE</scope>
    <source>
        <tissue evidence="7">Mature leaves</tissue>
    </source>
</reference>
<comment type="catalytic activity">
    <reaction evidence="4">
        <text>(2R)-3-(3,4-dihydroxyphenyl)lactate + (E)-caffeoyl-CoA = (R)-rosmarinate + CoA</text>
        <dbReference type="Rhea" id="RHEA:22344"/>
        <dbReference type="ChEBI" id="CHEBI:57287"/>
        <dbReference type="ChEBI" id="CHEBI:71492"/>
        <dbReference type="ChEBI" id="CHEBI:71493"/>
        <dbReference type="ChEBI" id="CHEBI:87136"/>
        <dbReference type="EC" id="2.3.1.140"/>
    </reaction>
</comment>
<reference evidence="7" key="2">
    <citation type="submission" date="2013-07" db="EMBL/GenBank/DDBJ databases">
        <authorList>
            <person name="Petersen M."/>
        </authorList>
    </citation>
    <scope>NUCLEOTIDE SEQUENCE</scope>
    <source>
        <tissue evidence="7">Mature leaves</tissue>
    </source>
</reference>
<evidence type="ECO:0000256" key="6">
    <source>
        <dbReference type="ARBA" id="ARBA00073413"/>
    </source>
</evidence>
<dbReference type="GO" id="GO:0050266">
    <property type="term" value="F:rosmarinate synthase activity"/>
    <property type="evidence" value="ECO:0007669"/>
    <property type="project" value="UniProtKB-EC"/>
</dbReference>
<dbReference type="InterPro" id="IPR050317">
    <property type="entry name" value="Plant_Fungal_Acyltransferase"/>
</dbReference>
<dbReference type="PANTHER" id="PTHR31642:SF11">
    <property type="entry name" value="SHIKIMATE O-HYDROXYCINNAMOYLTRANSFERASE"/>
    <property type="match status" value="1"/>
</dbReference>
<name>W0UU80_GLEHE</name>
<dbReference type="FunFam" id="3.30.559.10:FF:000015">
    <property type="entry name" value="Spermidine hydroxycinnamoyl transferase"/>
    <property type="match status" value="1"/>
</dbReference>
<evidence type="ECO:0000256" key="1">
    <source>
        <dbReference type="ARBA" id="ARBA00009861"/>
    </source>
</evidence>
<dbReference type="Gene3D" id="3.30.559.10">
    <property type="entry name" value="Chloramphenicol acetyltransferase-like domain"/>
    <property type="match status" value="2"/>
</dbReference>
<evidence type="ECO:0000256" key="5">
    <source>
        <dbReference type="ARBA" id="ARBA00066415"/>
    </source>
</evidence>
<accession>W0UU80</accession>
<evidence type="ECO:0000256" key="3">
    <source>
        <dbReference type="ARBA" id="ARBA00023315"/>
    </source>
</evidence>
<evidence type="ECO:0000256" key="4">
    <source>
        <dbReference type="ARBA" id="ARBA00051052"/>
    </source>
</evidence>
<proteinExistence type="evidence at transcript level"/>
<evidence type="ECO:0000313" key="7">
    <source>
        <dbReference type="EMBL" id="CDG56252.1"/>
    </source>
</evidence>
<keyword evidence="2 7" id="KW-0808">Transferase</keyword>
<dbReference type="EMBL" id="HG423396">
    <property type="protein sequence ID" value="CDG56252.1"/>
    <property type="molecule type" value="mRNA"/>
</dbReference>
<dbReference type="Pfam" id="PF02458">
    <property type="entry name" value="Transferase"/>
    <property type="match status" value="1"/>
</dbReference>
<dbReference type="FunFam" id="3.30.559.10:FF:000008">
    <property type="entry name" value="Tryptamine hydroxycinnamoyl transferase"/>
    <property type="match status" value="1"/>
</dbReference>
<protein>
    <recommendedName>
        <fullName evidence="6">Rosmarinate synthase</fullName>
        <ecNumber evidence="5">2.3.1.140</ecNumber>
    </recommendedName>
</protein>
<evidence type="ECO:0000256" key="2">
    <source>
        <dbReference type="ARBA" id="ARBA00022679"/>
    </source>
</evidence>
<gene>
    <name evidence="7" type="primary">hct1</name>
</gene>
<dbReference type="PANTHER" id="PTHR31642">
    <property type="entry name" value="TRICHOTHECENE 3-O-ACETYLTRANSFERASE"/>
    <property type="match status" value="1"/>
</dbReference>
<comment type="similarity">
    <text evidence="1">Belongs to the plant acyltransferase family.</text>
</comment>
<dbReference type="AlphaFoldDB" id="W0UU80"/>
<organism evidence="7">
    <name type="scientific">Glechoma hederacea</name>
    <name type="common">Ground-ivy</name>
    <dbReference type="NCBI Taxonomy" id="28509"/>
    <lineage>
        <taxon>Eukaryota</taxon>
        <taxon>Viridiplantae</taxon>
        <taxon>Streptophyta</taxon>
        <taxon>Embryophyta</taxon>
        <taxon>Tracheophyta</taxon>
        <taxon>Spermatophyta</taxon>
        <taxon>Magnoliopsida</taxon>
        <taxon>eudicotyledons</taxon>
        <taxon>Gunneridae</taxon>
        <taxon>Pentapetalae</taxon>
        <taxon>asterids</taxon>
        <taxon>lamiids</taxon>
        <taxon>Lamiales</taxon>
        <taxon>Lamiaceae</taxon>
        <taxon>Nepetoideae</taxon>
        <taxon>Mentheae</taxon>
        <taxon>Nepetinae</taxon>
        <taxon>Glechoma</taxon>
    </lineage>
</organism>